<evidence type="ECO:0000256" key="1">
    <source>
        <dbReference type="ARBA" id="ARBA00004477"/>
    </source>
</evidence>
<feature type="transmembrane region" description="Helical" evidence="8">
    <location>
        <begin position="42"/>
        <end position="66"/>
    </location>
</feature>
<evidence type="ECO:0000256" key="8">
    <source>
        <dbReference type="SAM" id="Phobius"/>
    </source>
</evidence>
<keyword evidence="2 8" id="KW-0812">Transmembrane</keyword>
<dbReference type="PANTHER" id="PTHR21212:SF0">
    <property type="entry name" value="SEIPIN"/>
    <property type="match status" value="1"/>
</dbReference>
<protein>
    <submittedName>
        <fullName evidence="9">Adipose-regulatory protein-domain-containing protein</fullName>
    </submittedName>
</protein>
<evidence type="ECO:0000256" key="6">
    <source>
        <dbReference type="ARBA" id="ARBA00023136"/>
    </source>
</evidence>
<name>A0A9P9J2W3_9PLEO</name>
<proteinExistence type="predicted"/>
<dbReference type="GO" id="GO:0005789">
    <property type="term" value="C:endoplasmic reticulum membrane"/>
    <property type="evidence" value="ECO:0007669"/>
    <property type="project" value="UniProtKB-SubCell"/>
</dbReference>
<dbReference type="AlphaFoldDB" id="A0A9P9J2W3"/>
<evidence type="ECO:0000256" key="4">
    <source>
        <dbReference type="ARBA" id="ARBA00022989"/>
    </source>
</evidence>
<keyword evidence="3" id="KW-0256">Endoplasmic reticulum</keyword>
<keyword evidence="6 8" id="KW-0472">Membrane</keyword>
<reference evidence="9" key="1">
    <citation type="journal article" date="2021" name="Nat. Commun.">
        <title>Genetic determinants of endophytism in the Arabidopsis root mycobiome.</title>
        <authorList>
            <person name="Mesny F."/>
            <person name="Miyauchi S."/>
            <person name="Thiergart T."/>
            <person name="Pickel B."/>
            <person name="Atanasova L."/>
            <person name="Karlsson M."/>
            <person name="Huettel B."/>
            <person name="Barry K.W."/>
            <person name="Haridas S."/>
            <person name="Chen C."/>
            <person name="Bauer D."/>
            <person name="Andreopoulos W."/>
            <person name="Pangilinan J."/>
            <person name="LaButti K."/>
            <person name="Riley R."/>
            <person name="Lipzen A."/>
            <person name="Clum A."/>
            <person name="Drula E."/>
            <person name="Henrissat B."/>
            <person name="Kohler A."/>
            <person name="Grigoriev I.V."/>
            <person name="Martin F.M."/>
            <person name="Hacquard S."/>
        </authorList>
    </citation>
    <scope>NUCLEOTIDE SEQUENCE</scope>
    <source>
        <strain evidence="9">MPI-CAGE-CH-0243</strain>
    </source>
</reference>
<dbReference type="Proteomes" id="UP000700596">
    <property type="component" value="Unassembled WGS sequence"/>
</dbReference>
<evidence type="ECO:0000313" key="10">
    <source>
        <dbReference type="Proteomes" id="UP000700596"/>
    </source>
</evidence>
<evidence type="ECO:0000256" key="7">
    <source>
        <dbReference type="SAM" id="MobiDB-lite"/>
    </source>
</evidence>
<evidence type="ECO:0000313" key="9">
    <source>
        <dbReference type="EMBL" id="KAH7139339.1"/>
    </source>
</evidence>
<accession>A0A9P9J2W3</accession>
<keyword evidence="10" id="KW-1185">Reference proteome</keyword>
<gene>
    <name evidence="9" type="ORF">B0J11DRAFT_452239</name>
</gene>
<keyword evidence="5" id="KW-0443">Lipid metabolism</keyword>
<feature type="compositionally biased region" description="Polar residues" evidence="7">
    <location>
        <begin position="371"/>
        <end position="384"/>
    </location>
</feature>
<dbReference type="CDD" id="cd23995">
    <property type="entry name" value="Seipin_BSCL2_like"/>
    <property type="match status" value="1"/>
</dbReference>
<dbReference type="PANTHER" id="PTHR21212">
    <property type="entry name" value="BERNARDINELLI-SEIP CONGENITAL LIPODYSTROPHY 2 HOMOLOG BSCL2 PROTEIN"/>
    <property type="match status" value="1"/>
</dbReference>
<keyword evidence="4 8" id="KW-1133">Transmembrane helix</keyword>
<feature type="region of interest" description="Disordered" evidence="7">
    <location>
        <begin position="441"/>
        <end position="471"/>
    </location>
</feature>
<evidence type="ECO:0000256" key="2">
    <source>
        <dbReference type="ARBA" id="ARBA00022692"/>
    </source>
</evidence>
<dbReference type="EMBL" id="JAGMWT010000001">
    <property type="protein sequence ID" value="KAH7139339.1"/>
    <property type="molecule type" value="Genomic_DNA"/>
</dbReference>
<evidence type="ECO:0000256" key="5">
    <source>
        <dbReference type="ARBA" id="ARBA00023098"/>
    </source>
</evidence>
<feature type="transmembrane region" description="Helical" evidence="8">
    <location>
        <begin position="290"/>
        <end position="316"/>
    </location>
</feature>
<sequence length="471" mass="52924">MYDIEDDLAARWPILSSIINKILAPFRIATSPTLLRTYLRTLLILLTSSILFGTAVLAYTTFYLAYIPVRGISVPVYLQFEHRHSISHASTEVIKSPYGIAGVKSLVSRQKYDVVVDMTLPRSERNLRAGNWMLGIEMRGPGSVGNGNGASRRLLGYEEEWEEATSTLIECHGKEKSSAETEGVVEGKPNVLARSKRPAILTYRSWITEIAYRGLRLPMYVLGWGHESEIVRVTMMESLEFDKGWRNIPSTIRLEVRSRTPLEIYSATVRFVARLEGLRWLMFHYRISSFLFFTALFWSVEMGVVVSTWAIFALLFSGSSSETEENGVKIKREKNERVKHEETDTDVKIEHDSDATEFGALSDTERTFPTLSSQQRLHYQSPTESSRERGTVKTEWGTPALDEIPIGGSHVRTEAEADDEDEEEDFVQQEAMEGEVVRGLGAAAGFTDSGIGTSLDEGGRERDRDGRGKDG</sequence>
<comment type="caution">
    <text evidence="9">The sequence shown here is derived from an EMBL/GenBank/DDBJ whole genome shotgun (WGS) entry which is preliminary data.</text>
</comment>
<dbReference type="OrthoDB" id="3990054at2759"/>
<feature type="compositionally biased region" description="Acidic residues" evidence="7">
    <location>
        <begin position="416"/>
        <end position="426"/>
    </location>
</feature>
<feature type="compositionally biased region" description="Basic and acidic residues" evidence="7">
    <location>
        <begin position="457"/>
        <end position="471"/>
    </location>
</feature>
<comment type="subcellular location">
    <subcellularLocation>
        <location evidence="1">Endoplasmic reticulum membrane</location>
        <topology evidence="1">Multi-pass membrane protein</topology>
    </subcellularLocation>
</comment>
<dbReference type="GO" id="GO:0140042">
    <property type="term" value="P:lipid droplet formation"/>
    <property type="evidence" value="ECO:0007669"/>
    <property type="project" value="UniProtKB-ARBA"/>
</dbReference>
<dbReference type="GO" id="GO:0006629">
    <property type="term" value="P:lipid metabolic process"/>
    <property type="evidence" value="ECO:0007669"/>
    <property type="project" value="UniProtKB-KW"/>
</dbReference>
<dbReference type="InterPro" id="IPR009617">
    <property type="entry name" value="Seipin"/>
</dbReference>
<feature type="non-terminal residue" evidence="9">
    <location>
        <position position="471"/>
    </location>
</feature>
<evidence type="ECO:0000256" key="3">
    <source>
        <dbReference type="ARBA" id="ARBA00022824"/>
    </source>
</evidence>
<dbReference type="Pfam" id="PF06775">
    <property type="entry name" value="Seipin"/>
    <property type="match status" value="1"/>
</dbReference>
<organism evidence="9 10">
    <name type="scientific">Dendryphion nanum</name>
    <dbReference type="NCBI Taxonomy" id="256645"/>
    <lineage>
        <taxon>Eukaryota</taxon>
        <taxon>Fungi</taxon>
        <taxon>Dikarya</taxon>
        <taxon>Ascomycota</taxon>
        <taxon>Pezizomycotina</taxon>
        <taxon>Dothideomycetes</taxon>
        <taxon>Pleosporomycetidae</taxon>
        <taxon>Pleosporales</taxon>
        <taxon>Torulaceae</taxon>
        <taxon>Dendryphion</taxon>
    </lineage>
</organism>
<feature type="region of interest" description="Disordered" evidence="7">
    <location>
        <begin position="371"/>
        <end position="426"/>
    </location>
</feature>